<dbReference type="OrthoDB" id="9784492at2"/>
<evidence type="ECO:0000313" key="9">
    <source>
        <dbReference type="Proteomes" id="UP000018895"/>
    </source>
</evidence>
<organism evidence="8 9">
    <name type="scientific">Halalkalibacter hemicellulosilyticusJCM 9152</name>
    <dbReference type="NCBI Taxonomy" id="1236971"/>
    <lineage>
        <taxon>Bacteria</taxon>
        <taxon>Bacillati</taxon>
        <taxon>Bacillota</taxon>
        <taxon>Bacilli</taxon>
        <taxon>Bacillales</taxon>
        <taxon>Bacillaceae</taxon>
        <taxon>Halalkalibacter</taxon>
    </lineage>
</organism>
<dbReference type="Gene3D" id="3.40.980.10">
    <property type="entry name" value="MoaB/Mog-like domain"/>
    <property type="match status" value="1"/>
</dbReference>
<comment type="pathway">
    <text evidence="2 6">Cofactor biosynthesis; molybdopterin biosynthesis.</text>
</comment>
<keyword evidence="5 6" id="KW-0501">Molybdenum cofactor biosynthesis</keyword>
<proteinExistence type="inferred from homology"/>
<dbReference type="Pfam" id="PF00994">
    <property type="entry name" value="MoCF_biosynth"/>
    <property type="match status" value="1"/>
</dbReference>
<evidence type="ECO:0000256" key="4">
    <source>
        <dbReference type="ARBA" id="ARBA00015262"/>
    </source>
</evidence>
<evidence type="ECO:0000256" key="3">
    <source>
        <dbReference type="ARBA" id="ARBA00006112"/>
    </source>
</evidence>
<name>W4QDT6_9BACI</name>
<dbReference type="Proteomes" id="UP000018895">
    <property type="component" value="Unassembled WGS sequence"/>
</dbReference>
<evidence type="ECO:0000256" key="6">
    <source>
        <dbReference type="PIRNR" id="PIRNR006443"/>
    </source>
</evidence>
<dbReference type="EMBL" id="BAUU01000009">
    <property type="protein sequence ID" value="GAE30221.1"/>
    <property type="molecule type" value="Genomic_DNA"/>
</dbReference>
<dbReference type="SUPFAM" id="SSF53218">
    <property type="entry name" value="Molybdenum cofactor biosynthesis proteins"/>
    <property type="match status" value="1"/>
</dbReference>
<comment type="function">
    <text evidence="1 6">May be involved in the biosynthesis of molybdopterin.</text>
</comment>
<dbReference type="RefSeq" id="WP_035342677.1">
    <property type="nucleotide sequence ID" value="NZ_BAUU01000009.1"/>
</dbReference>
<reference evidence="8" key="1">
    <citation type="journal article" date="2014" name="Genome Announc.">
        <title>Draft Genome Sequences of Three Alkaliphilic Bacillus Strains, Bacillus wakoensis JCM 9140T, Bacillus akibai JCM 9157T, and Bacillus hemicellulosilyticus JCM 9152T.</title>
        <authorList>
            <person name="Yuki M."/>
            <person name="Oshima K."/>
            <person name="Suda W."/>
            <person name="Oshida Y."/>
            <person name="Kitamura K."/>
            <person name="Iida T."/>
            <person name="Hattori M."/>
            <person name="Ohkuma M."/>
        </authorList>
    </citation>
    <scope>NUCLEOTIDE SEQUENCE [LARGE SCALE GENOMIC DNA]</scope>
    <source>
        <strain evidence="8">JCM 9152</strain>
    </source>
</reference>
<evidence type="ECO:0000256" key="1">
    <source>
        <dbReference type="ARBA" id="ARBA00003487"/>
    </source>
</evidence>
<dbReference type="GO" id="GO:0006777">
    <property type="term" value="P:Mo-molybdopterin cofactor biosynthetic process"/>
    <property type="evidence" value="ECO:0007669"/>
    <property type="project" value="UniProtKB-UniRule"/>
</dbReference>
<accession>W4QDT6</accession>
<feature type="domain" description="MoaB/Mog" evidence="7">
    <location>
        <begin position="17"/>
        <end position="162"/>
    </location>
</feature>
<evidence type="ECO:0000256" key="5">
    <source>
        <dbReference type="ARBA" id="ARBA00023150"/>
    </source>
</evidence>
<dbReference type="UniPathway" id="UPA00344"/>
<dbReference type="InterPro" id="IPR012245">
    <property type="entry name" value="MoaB"/>
</dbReference>
<comment type="similarity">
    <text evidence="3 6">Belongs to the MoaB/Mog family.</text>
</comment>
<dbReference type="PIRSF" id="PIRSF006443">
    <property type="entry name" value="MoaB"/>
    <property type="match status" value="1"/>
</dbReference>
<dbReference type="InterPro" id="IPR008284">
    <property type="entry name" value="MoCF_biosynth_CS"/>
</dbReference>
<dbReference type="SMART" id="SM00852">
    <property type="entry name" value="MoCF_biosynth"/>
    <property type="match status" value="1"/>
</dbReference>
<dbReference type="NCBIfam" id="TIGR00177">
    <property type="entry name" value="molyb_syn"/>
    <property type="match status" value="1"/>
</dbReference>
<dbReference type="AlphaFoldDB" id="W4QDT6"/>
<dbReference type="PANTHER" id="PTHR43232:SF2">
    <property type="entry name" value="MOLYBDENUM COFACTOR BIOSYNTHESIS PROTEIN B"/>
    <property type="match status" value="1"/>
</dbReference>
<evidence type="ECO:0000256" key="2">
    <source>
        <dbReference type="ARBA" id="ARBA00005046"/>
    </source>
</evidence>
<comment type="caution">
    <text evidence="8">The sequence shown here is derived from an EMBL/GenBank/DDBJ whole genome shotgun (WGS) entry which is preliminary data.</text>
</comment>
<gene>
    <name evidence="8" type="ORF">JCM9152_1619</name>
</gene>
<dbReference type="PROSITE" id="PS01078">
    <property type="entry name" value="MOCF_BIOSYNTHESIS_1"/>
    <property type="match status" value="1"/>
</dbReference>
<evidence type="ECO:0000259" key="7">
    <source>
        <dbReference type="SMART" id="SM00852"/>
    </source>
</evidence>
<sequence>MTLDEHLDESTKSIRCMVLTVSHVTAYEDDQNGQLIRSMLEKEGHSVTEYQMVGYDYSHIQHWIKVAAIRADIDAILITGGTGIGLNDTTHEAVRDSLDKEMPGFGELFRHLSFAEEVGTAAILSRAVAGVRDGKAIFSMPGATGAVKLAMERIIMPEISQVVREILLDQARVTNTSI</sequence>
<keyword evidence="9" id="KW-1185">Reference proteome</keyword>
<protein>
    <recommendedName>
        <fullName evidence="4 6">Molybdenum cofactor biosynthesis protein B</fullName>
    </recommendedName>
</protein>
<dbReference type="InterPro" id="IPR001453">
    <property type="entry name" value="MoaB/Mog_dom"/>
</dbReference>
<dbReference type="PANTHER" id="PTHR43232">
    <property type="entry name" value="MOLYBDENUM COFACTOR BIOSYNTHESIS PROTEIN B"/>
    <property type="match status" value="1"/>
</dbReference>
<evidence type="ECO:0000313" key="8">
    <source>
        <dbReference type="EMBL" id="GAE30221.1"/>
    </source>
</evidence>
<dbReference type="GO" id="GO:0005829">
    <property type="term" value="C:cytosol"/>
    <property type="evidence" value="ECO:0007669"/>
    <property type="project" value="TreeGrafter"/>
</dbReference>
<dbReference type="CDD" id="cd00886">
    <property type="entry name" value="MogA_MoaB"/>
    <property type="match status" value="1"/>
</dbReference>
<dbReference type="STRING" id="1236971.JCM9152_1619"/>
<dbReference type="InterPro" id="IPR036425">
    <property type="entry name" value="MoaB/Mog-like_dom_sf"/>
</dbReference>